<gene>
    <name evidence="1" type="ORF">CBM2607_P10086</name>
</gene>
<reference evidence="1 2" key="1">
    <citation type="submission" date="2018-01" db="EMBL/GenBank/DDBJ databases">
        <authorList>
            <person name="Clerissi C."/>
        </authorList>
    </citation>
    <scope>NUCLEOTIDE SEQUENCE [LARGE SCALE GENOMIC DNA]</scope>
    <source>
        <strain evidence="1">Cupriavidus taiwanensis STM 6160</strain>
        <plasmid evidence="2">iii</plasmid>
    </source>
</reference>
<keyword evidence="1" id="KW-0614">Plasmid</keyword>
<geneLocation type="plasmid" evidence="2">
    <name>iii</name>
</geneLocation>
<proteinExistence type="predicted"/>
<sequence length="242" mass="27722">MKSIGPDQWAGLEAWMRKNAKESLTLDELLQHANCWLYERRILIPADRTLRDLGRSVWAETERDTLALIEATVPETQLRRADAALSSQHDAADMTVLDWLKTPPARHSPTTITETLEKIRFLKEIGVHTWTLDTVPIDKQRAWAQRIQARRPVKTRELKGSARTLELVFFLRVTLLELTDSLLYQIGRRVSDLVRHAYNKTTTKQARSSVEYRQQLGRCCINPGSVGLTFTRNGWNAGSVNF</sequence>
<organism evidence="1 2">
    <name type="scientific">Cupriavidus neocaledonicus</name>
    <dbReference type="NCBI Taxonomy" id="1040979"/>
    <lineage>
        <taxon>Bacteria</taxon>
        <taxon>Pseudomonadati</taxon>
        <taxon>Pseudomonadota</taxon>
        <taxon>Betaproteobacteria</taxon>
        <taxon>Burkholderiales</taxon>
        <taxon>Burkholderiaceae</taxon>
        <taxon>Cupriavidus</taxon>
    </lineage>
</organism>
<dbReference type="EMBL" id="LT984808">
    <property type="protein sequence ID" value="SPD62087.1"/>
    <property type="molecule type" value="Genomic_DNA"/>
</dbReference>
<protein>
    <submittedName>
        <fullName evidence="1">Transposase</fullName>
    </submittedName>
</protein>
<dbReference type="AlphaFoldDB" id="A0A375HZH3"/>
<accession>A0A375HZH3</accession>
<name>A0A375HZH3_9BURK</name>
<evidence type="ECO:0000313" key="1">
    <source>
        <dbReference type="EMBL" id="SPD62087.1"/>
    </source>
</evidence>
<evidence type="ECO:0000313" key="2">
    <source>
        <dbReference type="Proteomes" id="UP000255168"/>
    </source>
</evidence>
<dbReference type="Proteomes" id="UP000255168">
    <property type="component" value="Plasmid III"/>
</dbReference>